<dbReference type="EMBL" id="WHUG01000009">
    <property type="protein sequence ID" value="MQA40599.1"/>
    <property type="molecule type" value="Genomic_DNA"/>
</dbReference>
<dbReference type="RefSeq" id="WP_152839896.1">
    <property type="nucleotide sequence ID" value="NZ_WHUG01000009.1"/>
</dbReference>
<keyword evidence="1" id="KW-0812">Transmembrane</keyword>
<proteinExistence type="predicted"/>
<dbReference type="Proteomes" id="UP000440498">
    <property type="component" value="Unassembled WGS sequence"/>
</dbReference>
<keyword evidence="3" id="KW-1185">Reference proteome</keyword>
<evidence type="ECO:0000313" key="3">
    <source>
        <dbReference type="Proteomes" id="UP000440498"/>
    </source>
</evidence>
<evidence type="ECO:0000313" key="2">
    <source>
        <dbReference type="EMBL" id="MQA40599.1"/>
    </source>
</evidence>
<dbReference type="GO" id="GO:0019867">
    <property type="term" value="C:outer membrane"/>
    <property type="evidence" value="ECO:0007669"/>
    <property type="project" value="InterPro"/>
</dbReference>
<reference evidence="2 3" key="1">
    <citation type="submission" date="2019-10" db="EMBL/GenBank/DDBJ databases">
        <title>Two novel species isolated from a subtropical stream in China.</title>
        <authorList>
            <person name="Lu H."/>
        </authorList>
    </citation>
    <scope>NUCLEOTIDE SEQUENCE [LARGE SCALE GENOMIC DNA]</scope>
    <source>
        <strain evidence="2 3">FT29W</strain>
    </source>
</reference>
<evidence type="ECO:0000256" key="1">
    <source>
        <dbReference type="SAM" id="Phobius"/>
    </source>
</evidence>
<dbReference type="Pfam" id="PF07178">
    <property type="entry name" value="TraL"/>
    <property type="match status" value="1"/>
</dbReference>
<comment type="caution">
    <text evidence="2">The sequence shown here is derived from an EMBL/GenBank/DDBJ whole genome shotgun (WGS) entry which is preliminary data.</text>
</comment>
<accession>A0A6A7N6I3</accession>
<protein>
    <submittedName>
        <fullName evidence="2">Type IV conjugative transfer system protein TraL</fullName>
    </submittedName>
</protein>
<keyword evidence="1" id="KW-0472">Membrane</keyword>
<organism evidence="2 3">
    <name type="scientific">Rugamonas aquatica</name>
    <dbReference type="NCBI Taxonomy" id="2743357"/>
    <lineage>
        <taxon>Bacteria</taxon>
        <taxon>Pseudomonadati</taxon>
        <taxon>Pseudomonadota</taxon>
        <taxon>Betaproteobacteria</taxon>
        <taxon>Burkholderiales</taxon>
        <taxon>Oxalobacteraceae</taxon>
        <taxon>Telluria group</taxon>
        <taxon>Rugamonas</taxon>
    </lineage>
</organism>
<dbReference type="InterPro" id="IPR009838">
    <property type="entry name" value="T4SS_TraL"/>
</dbReference>
<dbReference type="AlphaFoldDB" id="A0A6A7N6I3"/>
<dbReference type="NCBIfam" id="TIGR02762">
    <property type="entry name" value="TraL_TIGR"/>
    <property type="match status" value="1"/>
</dbReference>
<keyword evidence="1" id="KW-1133">Transmembrane helix</keyword>
<sequence length="99" mass="11072">MSADGYTPGRLDDQWKLGFWDIDVALPVLIGIFLGWLSGSKTGFCCLLGGSMLVSRWLARKKGDKHSAFILHWLFWNLPPTPMTYLTCSPPSALRRMVG</sequence>
<name>A0A6A7N6I3_9BURK</name>
<feature type="transmembrane region" description="Helical" evidence="1">
    <location>
        <begin position="24"/>
        <end position="54"/>
    </location>
</feature>
<gene>
    <name evidence="2" type="primary">traL</name>
    <name evidence="2" type="ORF">GEV02_20820</name>
</gene>